<dbReference type="RefSeq" id="WP_158647030.1">
    <property type="nucleotide sequence ID" value="NZ_JAZHFZ010000005.1"/>
</dbReference>
<comment type="caution">
    <text evidence="2">The sequence shown here is derived from an EMBL/GenBank/DDBJ whole genome shotgun (WGS) entry which is preliminary data.</text>
</comment>
<feature type="region of interest" description="Disordered" evidence="1">
    <location>
        <begin position="1"/>
        <end position="34"/>
    </location>
</feature>
<keyword evidence="3" id="KW-1185">Reference proteome</keyword>
<organism evidence="2 3">
    <name type="scientific">Paraburkholderia azotifigens</name>
    <dbReference type="NCBI Taxonomy" id="2057004"/>
    <lineage>
        <taxon>Bacteria</taxon>
        <taxon>Pseudomonadati</taxon>
        <taxon>Pseudomonadota</taxon>
        <taxon>Betaproteobacteria</taxon>
        <taxon>Burkholderiales</taxon>
        <taxon>Burkholderiaceae</taxon>
        <taxon>Paraburkholderia</taxon>
    </lineage>
</organism>
<evidence type="ECO:0000256" key="1">
    <source>
        <dbReference type="SAM" id="MobiDB-lite"/>
    </source>
</evidence>
<evidence type="ECO:0008006" key="4">
    <source>
        <dbReference type="Google" id="ProtNLM"/>
    </source>
</evidence>
<name>A0ABU9R1U6_9BURK</name>
<evidence type="ECO:0000313" key="3">
    <source>
        <dbReference type="Proteomes" id="UP001481677"/>
    </source>
</evidence>
<protein>
    <recommendedName>
        <fullName evidence="4">Histidine phosphatase family protein</fullName>
    </recommendedName>
</protein>
<reference evidence="2 3" key="1">
    <citation type="submission" date="2024-01" db="EMBL/GenBank/DDBJ databases">
        <title>The diversity of rhizobia nodulating Mimosa spp. in eleven states of Brazil covering several biomes is determined by host plant, location, and edaphic factors.</title>
        <authorList>
            <person name="Rouws L."/>
            <person name="Barauna A."/>
            <person name="Beukes C."/>
            <person name="De Faria S.M."/>
            <person name="Gross E."/>
            <person name="Dos Reis Junior F.B."/>
            <person name="Simon M."/>
            <person name="Maluk M."/>
            <person name="Odee D.W."/>
            <person name="Kenicer G."/>
            <person name="Young J.P.W."/>
            <person name="Reis V.M."/>
            <person name="Zilli J."/>
            <person name="James E.K."/>
        </authorList>
    </citation>
    <scope>NUCLEOTIDE SEQUENCE [LARGE SCALE GENOMIC DNA]</scope>
    <source>
        <strain evidence="2 3">JPY530</strain>
    </source>
</reference>
<gene>
    <name evidence="2" type="ORF">V4C56_13540</name>
</gene>
<accession>A0ABU9R1U6</accession>
<dbReference type="Proteomes" id="UP001481677">
    <property type="component" value="Unassembled WGS sequence"/>
</dbReference>
<evidence type="ECO:0000313" key="2">
    <source>
        <dbReference type="EMBL" id="MEM5340637.1"/>
    </source>
</evidence>
<feature type="compositionally biased region" description="Basic and acidic residues" evidence="1">
    <location>
        <begin position="1"/>
        <end position="11"/>
    </location>
</feature>
<proteinExistence type="predicted"/>
<dbReference type="EMBL" id="JAZHGA010000008">
    <property type="protein sequence ID" value="MEM5340637.1"/>
    <property type="molecule type" value="Genomic_DNA"/>
</dbReference>
<sequence length="134" mass="15043">MNESLLIERHGQRAPSGKDVPGRHRRRNDDQPGVAREFGARVLIDELHRIAPFAKMRGNPFVDGDVKAVRLHDHDDPVSCIAGFGADRARHDRCRHETERGKECGSTFHHSFLVHQNSSVDRSDTCRASPTATK</sequence>